<dbReference type="RefSeq" id="WP_302879413.1">
    <property type="nucleotide sequence ID" value="NZ_JAUMKJ010000024.1"/>
</dbReference>
<reference evidence="1" key="1">
    <citation type="submission" date="2023-07" db="EMBL/GenBank/DDBJ databases">
        <authorList>
            <person name="Aktuganov G."/>
            <person name="Boyko T."/>
            <person name="Delegan Y."/>
            <person name="Galimzianova N."/>
            <person name="Gilvanova E."/>
            <person name="Korobov V."/>
            <person name="Kuzmina L."/>
            <person name="Melentiev A."/>
            <person name="Milman P."/>
            <person name="Ryabova A."/>
            <person name="Stupak E."/>
            <person name="Yasakov T."/>
            <person name="Zharikova N."/>
            <person name="Zhurenko E."/>
        </authorList>
    </citation>
    <scope>NUCLEOTIDE SEQUENCE</scope>
    <source>
        <strain evidence="1">IB-739</strain>
    </source>
</reference>
<organism evidence="1 2">
    <name type="scientific">Paenibacillus ehimensis</name>
    <dbReference type="NCBI Taxonomy" id="79264"/>
    <lineage>
        <taxon>Bacteria</taxon>
        <taxon>Bacillati</taxon>
        <taxon>Bacillota</taxon>
        <taxon>Bacilli</taxon>
        <taxon>Bacillales</taxon>
        <taxon>Paenibacillaceae</taxon>
        <taxon>Paenibacillus</taxon>
    </lineage>
</organism>
<dbReference type="SUPFAM" id="SSF53163">
    <property type="entry name" value="HybD-like"/>
    <property type="match status" value="1"/>
</dbReference>
<protein>
    <submittedName>
        <fullName evidence="1">Spore protease YyaC</fullName>
    </submittedName>
</protein>
<dbReference type="Pfam" id="PF06866">
    <property type="entry name" value="DUF1256"/>
    <property type="match status" value="1"/>
</dbReference>
<dbReference type="EMBL" id="JAUMKJ010000024">
    <property type="protein sequence ID" value="MDO3679181.1"/>
    <property type="molecule type" value="Genomic_DNA"/>
</dbReference>
<comment type="caution">
    <text evidence="1">The sequence shown here is derived from an EMBL/GenBank/DDBJ whole genome shotgun (WGS) entry which is preliminary data.</text>
</comment>
<keyword evidence="2" id="KW-1185">Reference proteome</keyword>
<keyword evidence="1" id="KW-0645">Protease</keyword>
<dbReference type="Proteomes" id="UP001168883">
    <property type="component" value="Unassembled WGS sequence"/>
</dbReference>
<dbReference type="InterPro" id="IPR023430">
    <property type="entry name" value="Pept_HybD-like_dom_sf"/>
</dbReference>
<evidence type="ECO:0000313" key="1">
    <source>
        <dbReference type="EMBL" id="MDO3679181.1"/>
    </source>
</evidence>
<dbReference type="NCBIfam" id="TIGR02841">
    <property type="entry name" value="spore_YyaC"/>
    <property type="match status" value="1"/>
</dbReference>
<name>A0ABT8VDX5_9BACL</name>
<proteinExistence type="predicted"/>
<dbReference type="InterPro" id="IPR009665">
    <property type="entry name" value="YyaC"/>
</dbReference>
<dbReference type="GO" id="GO:0006508">
    <property type="term" value="P:proteolysis"/>
    <property type="evidence" value="ECO:0007669"/>
    <property type="project" value="UniProtKB-KW"/>
</dbReference>
<gene>
    <name evidence="1" type="primary">yyaC</name>
    <name evidence="1" type="ORF">Q3C12_19410</name>
</gene>
<keyword evidence="1" id="KW-0378">Hydrolase</keyword>
<evidence type="ECO:0000313" key="2">
    <source>
        <dbReference type="Proteomes" id="UP001168883"/>
    </source>
</evidence>
<dbReference type="GO" id="GO:0008233">
    <property type="term" value="F:peptidase activity"/>
    <property type="evidence" value="ECO:0007669"/>
    <property type="project" value="UniProtKB-KW"/>
</dbReference>
<accession>A0ABT8VDX5</accession>
<sequence>MGAYENTLEGVKFNGIKTKGELTTALLSLLPGSLNVNDVVFLCIGTDRCTGDSLGPFVGTYLTRLGYKNVVGTIDEPAHAINLTEKLAQLPIGKKVIAIDATLGKLADVGSMSVYKGSIKPGGGVKRTDLPYVGDYCVTGVVNVGGCREMDVLHTTRLSGVMKMAQEITSSLVKVFPLKQVLSSKRERNRLCRGETTLAPEGGTQILFGKNFARVRGIDLQGCAPMCYNDLR</sequence>